<gene>
    <name evidence="2" type="ORF">BTQ06_21810</name>
</gene>
<comment type="caution">
    <text evidence="2">The sequence shown here is derived from an EMBL/GenBank/DDBJ whole genome shotgun (WGS) entry which is preliminary data.</text>
</comment>
<dbReference type="AlphaFoldDB" id="A0A2A2C562"/>
<evidence type="ECO:0000313" key="3">
    <source>
        <dbReference type="Proteomes" id="UP000218543"/>
    </source>
</evidence>
<organism evidence="2 3">
    <name type="scientific">Escherichia coli</name>
    <dbReference type="NCBI Taxonomy" id="562"/>
    <lineage>
        <taxon>Bacteria</taxon>
        <taxon>Pseudomonadati</taxon>
        <taxon>Pseudomonadota</taxon>
        <taxon>Gammaproteobacteria</taxon>
        <taxon>Enterobacterales</taxon>
        <taxon>Enterobacteriaceae</taxon>
        <taxon>Escherichia</taxon>
    </lineage>
</organism>
<dbReference type="EMBL" id="MRVZ01000085">
    <property type="protein sequence ID" value="PAU18144.1"/>
    <property type="molecule type" value="Genomic_DNA"/>
</dbReference>
<sequence>MIMLMPSDLFWFLPPIRNLLVFLAGFCVWVKAKDTSLSLRFVLAISTGTALGAAYLLMLLEIFIEEWIVS</sequence>
<feature type="transmembrane region" description="Helical" evidence="1">
    <location>
        <begin position="42"/>
        <end position="64"/>
    </location>
</feature>
<keyword evidence="1" id="KW-0812">Transmembrane</keyword>
<accession>A0A2A2C562</accession>
<keyword evidence="1" id="KW-0472">Membrane</keyword>
<evidence type="ECO:0000313" key="2">
    <source>
        <dbReference type="EMBL" id="PAU18144.1"/>
    </source>
</evidence>
<name>A0A2A2C562_ECOLX</name>
<dbReference type="Proteomes" id="UP000218543">
    <property type="component" value="Unassembled WGS sequence"/>
</dbReference>
<evidence type="ECO:0000256" key="1">
    <source>
        <dbReference type="SAM" id="Phobius"/>
    </source>
</evidence>
<protein>
    <submittedName>
        <fullName evidence="2">Uncharacterized protein</fullName>
    </submittedName>
</protein>
<reference evidence="2 3" key="1">
    <citation type="submission" date="2016-12" db="EMBL/GenBank/DDBJ databases">
        <title>Real-Time Genomic Investigation Underlying the Public Health Response to a Shiga Toxin-Producing Escherichia Coli O26:H11 Outbreak in a Nursery.</title>
        <authorList>
            <person name="Ferdous M."/>
            <person name="Moran-Gilad J."/>
            <person name="Rossen J.W."/>
            <person name="Gdalevich M."/>
        </authorList>
    </citation>
    <scope>NUCLEOTIDE SEQUENCE [LARGE SCALE GENOMIC DNA]</scope>
    <source>
        <strain evidence="2 3">STEC 514-2</strain>
    </source>
</reference>
<proteinExistence type="predicted"/>
<keyword evidence="1" id="KW-1133">Transmembrane helix</keyword>